<dbReference type="EMBL" id="CAJNOO010001434">
    <property type="protein sequence ID" value="CAF1152117.1"/>
    <property type="molecule type" value="Genomic_DNA"/>
</dbReference>
<name>A0A815EQJ0_9BILA</name>
<dbReference type="OrthoDB" id="10048323at2759"/>
<organism evidence="2 4">
    <name type="scientific">Rotaria sordida</name>
    <dbReference type="NCBI Taxonomy" id="392033"/>
    <lineage>
        <taxon>Eukaryota</taxon>
        <taxon>Metazoa</taxon>
        <taxon>Spiralia</taxon>
        <taxon>Gnathifera</taxon>
        <taxon>Rotifera</taxon>
        <taxon>Eurotatoria</taxon>
        <taxon>Bdelloidea</taxon>
        <taxon>Philodinida</taxon>
        <taxon>Philodinidae</taxon>
        <taxon>Rotaria</taxon>
    </lineage>
</organism>
<dbReference type="Proteomes" id="UP000663874">
    <property type="component" value="Unassembled WGS sequence"/>
</dbReference>
<dbReference type="Proteomes" id="UP000663889">
    <property type="component" value="Unassembled WGS sequence"/>
</dbReference>
<accession>A0A815EQJ0</accession>
<protein>
    <submittedName>
        <fullName evidence="2">Uncharacterized protein</fullName>
    </submittedName>
</protein>
<dbReference type="EMBL" id="CAJOBE010006637">
    <property type="protein sequence ID" value="CAF4012743.1"/>
    <property type="molecule type" value="Genomic_DNA"/>
</dbReference>
<evidence type="ECO:0000313" key="2">
    <source>
        <dbReference type="EMBL" id="CAF1315241.1"/>
    </source>
</evidence>
<evidence type="ECO:0000313" key="1">
    <source>
        <dbReference type="EMBL" id="CAF1152117.1"/>
    </source>
</evidence>
<evidence type="ECO:0000313" key="4">
    <source>
        <dbReference type="Proteomes" id="UP000663889"/>
    </source>
</evidence>
<dbReference type="EMBL" id="CAJNOU010002372">
    <property type="protein sequence ID" value="CAF1315241.1"/>
    <property type="molecule type" value="Genomic_DNA"/>
</dbReference>
<comment type="caution">
    <text evidence="2">The sequence shown here is derived from an EMBL/GenBank/DDBJ whole genome shotgun (WGS) entry which is preliminary data.</text>
</comment>
<gene>
    <name evidence="3" type="ORF">FNK824_LOCUS26600</name>
    <name evidence="1" type="ORF">RFH988_LOCUS21974</name>
    <name evidence="2" type="ORF">SEV965_LOCUS27015</name>
</gene>
<sequence>MNRLKEDLNVLETQLLTIKNTIEHPLDYPEKLSYIKSNFSQGAERWRQRAQQLVDEYCRKRIGEFGDLFDQETEKQKIEVARVQTQISQLKEEQNVTQESIDSMKNPIQSIDEQINQVANVESTFSTLTIDDHLINFSFDKSIFKYLFPLKSPYETIKLEGNNGCIAANDDHFLVIQNNIIFVYDRRWQILRTSQWTYGGPYDMFWSNALDQFIFIIEKKILIFNDKTMTLSPFPLADNHDTVDFYGGACSGNSLFLFTWGWGPSIYEYALRPLVEFKKQYQSPEPYTTDELILHCAANNEVLGMIVKNRQNEIRFDLCLTATMHRYYTVHLDLTAENQQIRCCSLNNDHWMVICPDYSALYQIFYPRGIVGKHTYQSSPWYAIDLGKNDLLILTENTVNIHKLP</sequence>
<proteinExistence type="predicted"/>
<evidence type="ECO:0000313" key="3">
    <source>
        <dbReference type="EMBL" id="CAF4012743.1"/>
    </source>
</evidence>
<dbReference type="Proteomes" id="UP000663882">
    <property type="component" value="Unassembled WGS sequence"/>
</dbReference>
<dbReference type="AlphaFoldDB" id="A0A815EQJ0"/>
<reference evidence="2" key="1">
    <citation type="submission" date="2021-02" db="EMBL/GenBank/DDBJ databases">
        <authorList>
            <person name="Nowell W R."/>
        </authorList>
    </citation>
    <scope>NUCLEOTIDE SEQUENCE</scope>
</reference>